<comment type="subcellular location">
    <subcellularLocation>
        <location evidence="1">Nucleus</location>
    </subcellularLocation>
</comment>
<dbReference type="InterPro" id="IPR024146">
    <property type="entry name" value="Claspin"/>
</dbReference>
<evidence type="ECO:0000256" key="2">
    <source>
        <dbReference type="ARBA" id="ARBA00022553"/>
    </source>
</evidence>
<keyword evidence="2" id="KW-0597">Phosphoprotein</keyword>
<feature type="compositionally biased region" description="Acidic residues" evidence="4">
    <location>
        <begin position="1"/>
        <end position="13"/>
    </location>
</feature>
<feature type="compositionally biased region" description="Basic and acidic residues" evidence="4">
    <location>
        <begin position="128"/>
        <end position="148"/>
    </location>
</feature>
<feature type="compositionally biased region" description="Polar residues" evidence="4">
    <location>
        <begin position="1467"/>
        <end position="1479"/>
    </location>
</feature>
<feature type="compositionally biased region" description="Basic and acidic residues" evidence="4">
    <location>
        <begin position="58"/>
        <end position="90"/>
    </location>
</feature>
<feature type="region of interest" description="Disordered" evidence="4">
    <location>
        <begin position="549"/>
        <end position="686"/>
    </location>
</feature>
<keyword evidence="5" id="KW-1185">Reference proteome</keyword>
<dbReference type="Proteomes" id="UP000695022">
    <property type="component" value="Unplaced"/>
</dbReference>
<evidence type="ECO:0000256" key="1">
    <source>
        <dbReference type="ARBA" id="ARBA00004123"/>
    </source>
</evidence>
<proteinExistence type="predicted"/>
<dbReference type="RefSeq" id="XP_014669379.1">
    <property type="nucleotide sequence ID" value="XM_014813893.1"/>
</dbReference>
<feature type="compositionally biased region" description="Acidic residues" evidence="4">
    <location>
        <begin position="606"/>
        <end position="658"/>
    </location>
</feature>
<feature type="region of interest" description="Disordered" evidence="4">
    <location>
        <begin position="1"/>
        <end position="158"/>
    </location>
</feature>
<feature type="region of interest" description="Disordered" evidence="4">
    <location>
        <begin position="1110"/>
        <end position="1144"/>
    </location>
</feature>
<dbReference type="PANTHER" id="PTHR14396">
    <property type="entry name" value="CLASPIN"/>
    <property type="match status" value="1"/>
</dbReference>
<evidence type="ECO:0000313" key="5">
    <source>
        <dbReference type="Proteomes" id="UP000695022"/>
    </source>
</evidence>
<feature type="region of interest" description="Disordered" evidence="4">
    <location>
        <begin position="394"/>
        <end position="417"/>
    </location>
</feature>
<feature type="region of interest" description="Disordered" evidence="4">
    <location>
        <begin position="705"/>
        <end position="742"/>
    </location>
</feature>
<evidence type="ECO:0000256" key="3">
    <source>
        <dbReference type="ARBA" id="ARBA00023242"/>
    </source>
</evidence>
<dbReference type="PANTHER" id="PTHR14396:SF10">
    <property type="entry name" value="CLASPIN"/>
    <property type="match status" value="1"/>
</dbReference>
<evidence type="ECO:0000313" key="6">
    <source>
        <dbReference type="RefSeq" id="XP_014669379.1"/>
    </source>
</evidence>
<organism evidence="5 6">
    <name type="scientific">Priapulus caudatus</name>
    <name type="common">Priapulid worm</name>
    <dbReference type="NCBI Taxonomy" id="37621"/>
    <lineage>
        <taxon>Eukaryota</taxon>
        <taxon>Metazoa</taxon>
        <taxon>Ecdysozoa</taxon>
        <taxon>Scalidophora</taxon>
        <taxon>Priapulida</taxon>
        <taxon>Priapulimorpha</taxon>
        <taxon>Priapulimorphida</taxon>
        <taxon>Priapulidae</taxon>
        <taxon>Priapulus</taxon>
    </lineage>
</organism>
<protein>
    <submittedName>
        <fullName evidence="6">Claspin-like</fullName>
    </submittedName>
</protein>
<feature type="compositionally biased region" description="Acidic residues" evidence="4">
    <location>
        <begin position="557"/>
        <end position="589"/>
    </location>
</feature>
<sequence length="1479" mass="163375">MNSDVFDSEDLLDDDRKSDVHEFSDNECSGPLAMDGSDEEDGYSLDSIKKNARKGYRQKSDKNNKDKGVKDKRPRKSAEGRNQIHSETQRIIRQSSVSLPYHKPKPLTLAEFLTRKKETRPIKLTPSEIRHEAKLQKAASRKEPRRSLPDLGGNDDATIQTESSLCVSNDDATIQKESSSCFSNDDVRDCVNGTNDELPDLSIVIGQSAAVGETPSASGDRVETGGMPEDSVGRNVAQDASFVAVDIDLPSSVAPLTPSDEKAESVGLSVHPDTNAIEGDSWQPVTNRESEAGDLVQESESLNLVQERESLNLVQESESLNLVQESESLILVQESESLNLVQESESLNLILEEDEKGNPAVDQKMTAVVDASPERKAKSFRFDDDLDDAEAAWPGVGESQDCAPSTSGLMSPRRRSGVTPKLAALKLQALRNARVAPRLSSGPKDYIKLSGQEMAPPQPRGMVDLKQRFMKHTAKQTPRRRHDVQLHIVHKEADTQGKEILVTDSINVSISGDEETNLQHNKPGAKLLKLRESLKVKIKERRDQSLQRRTELYKLDNEEECEGEEEDVEEEEEEAEEELTTDEESDEQVSENKVKRKKSKCTYVTEECEEEAAEGGDDSDDDDDNEEEDDEGGDADSEAEDEDLQQVEEGGVEEEEQMELTLHTDSESDDVPDDKGGESRSIASKFTWKQVSPVCNSINTIQDLFGTGPSSSDKSRSPALTNLKKRLSHETMHGALSHQKSKDLFEEHESHPARMGFMTASDPDSSFEFGGSIIPPNQPAVGMTEGGTNIQTQQPEFLTPMPREKAFALLRSDSNSTKMLMPVEDSQDLYEGTTGKQATVSSSSESQLGFRLPMYEDSQLSQLLDADGFLKTRKSSDKKSHKQKLPMTEDDNAADMGELLQLCSGQFATDTPSSQERKSAKNLFGSRADDGETMEDLVNLCSGTFGASSEPQTMFAAGGEAGGVFGGGESRLKGIFGSQLDRVPSKANMKEVVGLCSGTFSAEPSIEPDEPTAVAPSNCGSSSIACSETFTPHLSSNGHQETNTASIMATSQDNHLGFTGFFTGGGRPTPADPEEEAQDDDFVIVTGHNFDSDDDDDDDEDDDEFVVCRRRKARPPTAESDAEASDDASANIDFEPNLGDLGSGVKKRRSRIRRPVFSDEEESSVVAHEWQAAEDNSSRGFQLIANTRKQVISKEFLEAEAELSGSEVGSDEDWDGAEEDDVMEEEMGDIEDLPSNNELRDQINKVHMKQMIDDDNRELRLYQEAFLEDGDLWNGSKGRQRQFKWKNIDDINDADRPSGYGSDDENVVRDDVDEQDSQWRKARFERDQWLQDNKKSIDAELPEDEQSQRFKFDDAVFKKKENIQQQKLLPSNQTNTAKKDGAPVTPTKMFKLSQWKGSFLSRGKHTLSKLAAMTKSEGNVNGPKNSKNFVFAAVSSETEGRNTQVRRPASMPAVQPSVKKPRLDTDASMSQNSIFDLFK</sequence>
<keyword evidence="3" id="KW-0539">Nucleus</keyword>
<accession>A0ABM1EB08</accession>
<feature type="compositionally biased region" description="Basic and acidic residues" evidence="4">
    <location>
        <begin position="14"/>
        <end position="24"/>
    </location>
</feature>
<evidence type="ECO:0000256" key="4">
    <source>
        <dbReference type="SAM" id="MobiDB-lite"/>
    </source>
</evidence>
<feature type="region of interest" description="Disordered" evidence="4">
    <location>
        <begin position="1290"/>
        <end position="1317"/>
    </location>
</feature>
<reference evidence="6" key="1">
    <citation type="submission" date="2025-08" db="UniProtKB">
        <authorList>
            <consortium name="RefSeq"/>
        </authorList>
    </citation>
    <scope>IDENTIFICATION</scope>
</reference>
<dbReference type="GeneID" id="106810514"/>
<feature type="region of interest" description="Disordered" evidence="4">
    <location>
        <begin position="1437"/>
        <end position="1479"/>
    </location>
</feature>
<name>A0ABM1EB08_PRICU</name>
<feature type="region of interest" description="Disordered" evidence="4">
    <location>
        <begin position="209"/>
        <end position="233"/>
    </location>
</feature>
<gene>
    <name evidence="6" type="primary">LOC106810514</name>
</gene>
<feature type="region of interest" description="Disordered" evidence="4">
    <location>
        <begin position="253"/>
        <end position="299"/>
    </location>
</feature>